<proteinExistence type="inferred from homology"/>
<dbReference type="Proteomes" id="UP000248975">
    <property type="component" value="Unassembled WGS sequence"/>
</dbReference>
<dbReference type="Gene3D" id="3.15.30.10">
    <property type="entry name" value="putative capsid protein of prophage domain like"/>
    <property type="match status" value="1"/>
</dbReference>
<dbReference type="InterPro" id="IPR005564">
    <property type="entry name" value="Major_capsid_GpE"/>
</dbReference>
<comment type="caution">
    <text evidence="1">The sequence shown here is derived from an EMBL/GenBank/DDBJ whole genome shotgun (WGS) entry which is preliminary data.</text>
</comment>
<dbReference type="Pfam" id="PF03864">
    <property type="entry name" value="Phage_cap_E"/>
    <property type="match status" value="1"/>
</dbReference>
<reference evidence="1 2" key="1">
    <citation type="submission" date="2017-08" db="EMBL/GenBank/DDBJ databases">
        <title>Infants hospitalized years apart are colonized by the same room-sourced microbial strains.</title>
        <authorList>
            <person name="Brooks B."/>
            <person name="Olm M.R."/>
            <person name="Firek B.A."/>
            <person name="Baker R."/>
            <person name="Thomas B.C."/>
            <person name="Morowitz M.J."/>
            <person name="Banfield J.F."/>
        </authorList>
    </citation>
    <scope>NUCLEOTIDE SEQUENCE [LARGE SCALE GENOMIC DNA]</scope>
    <source>
        <strain evidence="1">S2_003_000_R2_11</strain>
    </source>
</reference>
<evidence type="ECO:0000313" key="2">
    <source>
        <dbReference type="Proteomes" id="UP000248975"/>
    </source>
</evidence>
<accession>A0A2W5RXA0</accession>
<dbReference type="HAMAP" id="MF_04133">
    <property type="entry name" value="CAPSID_LAMBDA"/>
    <property type="match status" value="1"/>
</dbReference>
<gene>
    <name evidence="1" type="ORF">DI533_20330</name>
</gene>
<dbReference type="Gene3D" id="3.30.1930.10">
    <property type="entry name" value="capsid protein of prophage domain"/>
    <property type="match status" value="1"/>
</dbReference>
<organism evidence="1 2">
    <name type="scientific">Cereibacter sphaeroides</name>
    <name type="common">Rhodobacter sphaeroides</name>
    <dbReference type="NCBI Taxonomy" id="1063"/>
    <lineage>
        <taxon>Bacteria</taxon>
        <taxon>Pseudomonadati</taxon>
        <taxon>Pseudomonadota</taxon>
        <taxon>Alphaproteobacteria</taxon>
        <taxon>Rhodobacterales</taxon>
        <taxon>Paracoccaceae</taxon>
        <taxon>Cereibacter</taxon>
    </lineage>
</organism>
<name>A0A2W5RXA0_CERSP</name>
<sequence>MAIGQTLYSTAALLGVMRDANAMQPPTSYWLDLAFPRIVTFDEEYIDFSKLSGMRKIAPLVVPTAQGRPIYSNAERVSRVKPAYVKPKDPVSASRMIQRAAGLGELNVNSNWSPQQRYNAIVADILKEHRYAIERRWEWLAAQAVLYGQVILEDEAYPRTLVDFERQGANSITLGAGSRWGEAGVSILRNVESWKDIVRQAPFGGPTNRLTIGSAVWEVMREDDEIREMLKLDLRPYNNGVNLNLGIREGLDVEFVGTLSGTTPVYVYSDFYHDADGTVVPFMDPRDVVLTGPNIQGVRCFGAIQDIDAQLQAMAMFPKMWKQEDPSATFIMTQSAPLMVPVNPNASLRARVIA</sequence>
<dbReference type="AlphaFoldDB" id="A0A2W5RXA0"/>
<evidence type="ECO:0000313" key="1">
    <source>
        <dbReference type="EMBL" id="PZQ95201.1"/>
    </source>
</evidence>
<dbReference type="EMBL" id="QFQS01000009">
    <property type="protein sequence ID" value="PZQ95201.1"/>
    <property type="molecule type" value="Genomic_DNA"/>
</dbReference>
<protein>
    <submittedName>
        <fullName evidence="1">Major capsid protein</fullName>
    </submittedName>
</protein>